<proteinExistence type="predicted"/>
<dbReference type="AlphaFoldDB" id="A0A0A8ZYB1"/>
<reference evidence="1" key="2">
    <citation type="journal article" date="2015" name="Data Brief">
        <title>Shoot transcriptome of the giant reed, Arundo donax.</title>
        <authorList>
            <person name="Barrero R.A."/>
            <person name="Guerrero F.D."/>
            <person name="Moolhuijzen P."/>
            <person name="Goolsby J.A."/>
            <person name="Tidwell J."/>
            <person name="Bellgard S.E."/>
            <person name="Bellgard M.I."/>
        </authorList>
    </citation>
    <scope>NUCLEOTIDE SEQUENCE</scope>
    <source>
        <tissue evidence="1">Shoot tissue taken approximately 20 cm above the soil surface</tissue>
    </source>
</reference>
<evidence type="ECO:0000313" key="1">
    <source>
        <dbReference type="EMBL" id="JAD42703.1"/>
    </source>
</evidence>
<protein>
    <submittedName>
        <fullName evidence="1">Uncharacterized protein</fullName>
    </submittedName>
</protein>
<reference evidence="1" key="1">
    <citation type="submission" date="2014-09" db="EMBL/GenBank/DDBJ databases">
        <authorList>
            <person name="Magalhaes I.L.F."/>
            <person name="Oliveira U."/>
            <person name="Santos F.R."/>
            <person name="Vidigal T.H.D.A."/>
            <person name="Brescovit A.D."/>
            <person name="Santos A.J."/>
        </authorList>
    </citation>
    <scope>NUCLEOTIDE SEQUENCE</scope>
    <source>
        <tissue evidence="1">Shoot tissue taken approximately 20 cm above the soil surface</tissue>
    </source>
</reference>
<sequence length="31" mass="3573">MDQPLGDYTGELNVAYVQHFRDRTGCKVLDM</sequence>
<accession>A0A0A8ZYB1</accession>
<dbReference type="EMBL" id="GBRH01255192">
    <property type="protein sequence ID" value="JAD42703.1"/>
    <property type="molecule type" value="Transcribed_RNA"/>
</dbReference>
<name>A0A0A8ZYB1_ARUDO</name>
<organism evidence="1">
    <name type="scientific">Arundo donax</name>
    <name type="common">Giant reed</name>
    <name type="synonym">Donax arundinaceus</name>
    <dbReference type="NCBI Taxonomy" id="35708"/>
    <lineage>
        <taxon>Eukaryota</taxon>
        <taxon>Viridiplantae</taxon>
        <taxon>Streptophyta</taxon>
        <taxon>Embryophyta</taxon>
        <taxon>Tracheophyta</taxon>
        <taxon>Spermatophyta</taxon>
        <taxon>Magnoliopsida</taxon>
        <taxon>Liliopsida</taxon>
        <taxon>Poales</taxon>
        <taxon>Poaceae</taxon>
        <taxon>PACMAD clade</taxon>
        <taxon>Arundinoideae</taxon>
        <taxon>Arundineae</taxon>
        <taxon>Arundo</taxon>
    </lineage>
</organism>